<gene>
    <name evidence="2" type="ORF">PB01_02530</name>
</gene>
<evidence type="ECO:0000259" key="1">
    <source>
        <dbReference type="Pfam" id="PF12652"/>
    </source>
</evidence>
<dbReference type="EMBL" id="CP031223">
    <property type="protein sequence ID" value="QFF97778.1"/>
    <property type="molecule type" value="Genomic_DNA"/>
</dbReference>
<organism evidence="2 3">
    <name type="scientific">Psychrobacillus glaciei</name>
    <dbReference type="NCBI Taxonomy" id="2283160"/>
    <lineage>
        <taxon>Bacteria</taxon>
        <taxon>Bacillati</taxon>
        <taxon>Bacillota</taxon>
        <taxon>Bacilli</taxon>
        <taxon>Bacillales</taxon>
        <taxon>Bacillaceae</taxon>
        <taxon>Psychrobacillus</taxon>
    </lineage>
</organism>
<accession>A0A5J6SIW4</accession>
<dbReference type="Proteomes" id="UP000325517">
    <property type="component" value="Chromosome"/>
</dbReference>
<protein>
    <submittedName>
        <fullName evidence="2">Spore coat protein CotJB</fullName>
    </submittedName>
</protein>
<dbReference type="Pfam" id="PF12652">
    <property type="entry name" value="CotJB"/>
    <property type="match status" value="1"/>
</dbReference>
<proteinExistence type="predicted"/>
<evidence type="ECO:0000313" key="2">
    <source>
        <dbReference type="EMBL" id="QFF97778.1"/>
    </source>
</evidence>
<sequence>MARFSVAAICRWVFARGRNFMNEFEERLDLLKKVQQMDFVVVELTLYTDTHQDDLDALEQWREAIKEAARVRKHYENKFGPLSLMSAPSKQAIEVGWRWNQTPWPWQL</sequence>
<reference evidence="2 3" key="1">
    <citation type="submission" date="2018-07" db="EMBL/GenBank/DDBJ databases">
        <title>Complete genome sequence of Psychrobacillus sp. PB01, isolated from iceberg, and comparative genome analysis of Psychrobacillus strains.</title>
        <authorList>
            <person name="Lee P.C."/>
        </authorList>
    </citation>
    <scope>NUCLEOTIDE SEQUENCE [LARGE SCALE GENOMIC DNA]</scope>
    <source>
        <strain evidence="2 3">PB01</strain>
    </source>
</reference>
<keyword evidence="3" id="KW-1185">Reference proteome</keyword>
<dbReference type="AlphaFoldDB" id="A0A5J6SIW4"/>
<keyword evidence="2" id="KW-0946">Virion</keyword>
<evidence type="ECO:0000313" key="3">
    <source>
        <dbReference type="Proteomes" id="UP000325517"/>
    </source>
</evidence>
<dbReference type="InterPro" id="IPR024207">
    <property type="entry name" value="CotJB_dom"/>
</dbReference>
<feature type="domain" description="Protein CotJB" evidence="1">
    <location>
        <begin position="29"/>
        <end position="107"/>
    </location>
</feature>
<dbReference type="KEGG" id="psyo:PB01_02530"/>
<name>A0A5J6SIW4_9BACI</name>
<keyword evidence="2" id="KW-0167">Capsid protein</keyword>
<dbReference type="OrthoDB" id="9804099at2"/>